<keyword evidence="1" id="KW-0349">Heme</keyword>
<evidence type="ECO:0000313" key="6">
    <source>
        <dbReference type="EnsemblMetazoa" id="AQUA006378-PA"/>
    </source>
</evidence>
<dbReference type="Proteomes" id="UP000076407">
    <property type="component" value="Unassembled WGS sequence"/>
</dbReference>
<evidence type="ECO:0000256" key="4">
    <source>
        <dbReference type="ARBA" id="ARBA00038168"/>
    </source>
</evidence>
<accession>A0A182X989</accession>
<comment type="similarity">
    <text evidence="4">Belongs to the cytochrome b5 family.</text>
</comment>
<keyword evidence="3" id="KW-0408">Iron</keyword>
<sequence length="318" mass="36224">MESKLQPPLKYFLRDEVVIHNEETSAWVIVHGTVIDITPLFAAAERKTSLQKKTLQWLLALAGQDLSSFFHNNELTPIERTNRNGERVPIFVPCLERNPATQLYWYRDPALVIGRITFHPCPVKIINTLTFHETEMIVCYEDTIGDVREKYLRYNGNACRYEWRKDLSMGSETGLLRMDKTLTENGYQVNLRSPIPVIWIFYILPPGTIDTTNGTHSCSGTSCNTVNGPQAEESQNASASPDEKQSRLPDRRQVLSVESISLKVFSHVYTTSTTFRFGGCVRRTHSRRTEDKSAEACLPATNGVERLESSMRLQYEQS</sequence>
<evidence type="ECO:0008006" key="8">
    <source>
        <dbReference type="Google" id="ProtNLM"/>
    </source>
</evidence>
<keyword evidence="7" id="KW-1185">Reference proteome</keyword>
<dbReference type="STRING" id="34691.A0A182X989"/>
<evidence type="ECO:0000256" key="3">
    <source>
        <dbReference type="ARBA" id="ARBA00023004"/>
    </source>
</evidence>
<evidence type="ECO:0000256" key="5">
    <source>
        <dbReference type="SAM" id="MobiDB-lite"/>
    </source>
</evidence>
<dbReference type="PANTHER" id="PTHR21281">
    <property type="entry name" value="CYTOCHROME B5 DOMAIN-CONTAINING PROTEIN 1"/>
    <property type="match status" value="1"/>
</dbReference>
<dbReference type="Gene3D" id="3.10.120.10">
    <property type="entry name" value="Cytochrome b5-like heme/steroid binding domain"/>
    <property type="match status" value="1"/>
</dbReference>
<keyword evidence="2" id="KW-0479">Metal-binding</keyword>
<evidence type="ECO:0000256" key="1">
    <source>
        <dbReference type="ARBA" id="ARBA00022617"/>
    </source>
</evidence>
<organism evidence="6 7">
    <name type="scientific">Anopheles quadriannulatus</name>
    <name type="common">Mosquito</name>
    <dbReference type="NCBI Taxonomy" id="34691"/>
    <lineage>
        <taxon>Eukaryota</taxon>
        <taxon>Metazoa</taxon>
        <taxon>Ecdysozoa</taxon>
        <taxon>Arthropoda</taxon>
        <taxon>Hexapoda</taxon>
        <taxon>Insecta</taxon>
        <taxon>Pterygota</taxon>
        <taxon>Neoptera</taxon>
        <taxon>Endopterygota</taxon>
        <taxon>Diptera</taxon>
        <taxon>Nematocera</taxon>
        <taxon>Culicoidea</taxon>
        <taxon>Culicidae</taxon>
        <taxon>Anophelinae</taxon>
        <taxon>Anopheles</taxon>
    </lineage>
</organism>
<dbReference type="InterPro" id="IPR052320">
    <property type="entry name" value="Cytochrome_b5_domain"/>
</dbReference>
<dbReference type="PANTHER" id="PTHR21281:SF0">
    <property type="entry name" value="CYTOCHROME B5 DOMAIN-CONTAINING PROTEIN 1"/>
    <property type="match status" value="1"/>
</dbReference>
<feature type="compositionally biased region" description="Basic and acidic residues" evidence="5">
    <location>
        <begin position="241"/>
        <end position="250"/>
    </location>
</feature>
<dbReference type="EnsemblMetazoa" id="AQUA006378-RA">
    <property type="protein sequence ID" value="AQUA006378-PA"/>
    <property type="gene ID" value="AQUA006378"/>
</dbReference>
<dbReference type="VEuPathDB" id="VectorBase:AQUA006378"/>
<proteinExistence type="inferred from homology"/>
<evidence type="ECO:0000313" key="7">
    <source>
        <dbReference type="Proteomes" id="UP000076407"/>
    </source>
</evidence>
<dbReference type="AlphaFoldDB" id="A0A182X989"/>
<dbReference type="InterPro" id="IPR036400">
    <property type="entry name" value="Cyt_B5-like_heme/steroid_sf"/>
</dbReference>
<protein>
    <recommendedName>
        <fullName evidence="8">Cytochrome b5 heme-binding domain-containing protein</fullName>
    </recommendedName>
</protein>
<reference evidence="6" key="1">
    <citation type="submission" date="2020-05" db="UniProtKB">
        <authorList>
            <consortium name="EnsemblMetazoa"/>
        </authorList>
    </citation>
    <scope>IDENTIFICATION</scope>
    <source>
        <strain evidence="6">SANGQUA</strain>
    </source>
</reference>
<dbReference type="SUPFAM" id="SSF55856">
    <property type="entry name" value="Cytochrome b5-like heme/steroid binding domain"/>
    <property type="match status" value="1"/>
</dbReference>
<evidence type="ECO:0000256" key="2">
    <source>
        <dbReference type="ARBA" id="ARBA00022723"/>
    </source>
</evidence>
<name>A0A182X989_ANOQN</name>
<feature type="region of interest" description="Disordered" evidence="5">
    <location>
        <begin position="220"/>
        <end position="250"/>
    </location>
</feature>
<dbReference type="GO" id="GO:0046872">
    <property type="term" value="F:metal ion binding"/>
    <property type="evidence" value="ECO:0007669"/>
    <property type="project" value="UniProtKB-KW"/>
</dbReference>
<feature type="compositionally biased region" description="Polar residues" evidence="5">
    <location>
        <begin position="220"/>
        <end position="239"/>
    </location>
</feature>